<dbReference type="AlphaFoldDB" id="A0A1S6XY50"/>
<reference evidence="1" key="1">
    <citation type="journal article" date="2017" name="Antimicrob. Agents Chemother.">
        <title>Enterobacter cloacae Complex Isolates Harboring blaNMC-A or blaIMI-Type Class A Carbapenemase Genes on Novel Chromosomal Integrative Elements and Plasmids.</title>
        <authorList>
            <person name="Boyd D.A."/>
            <person name="Mataseje L.F."/>
            <person name="Davidson R."/>
            <person name="Delport J.A."/>
            <person name="Fuller J."/>
            <person name="Hoang L."/>
            <person name="Lefebvre B."/>
            <person name="Levett P.N."/>
            <person name="Roscoe D.L."/>
            <person name="Willey B.M."/>
            <person name="Mulvey M.R."/>
        </authorList>
    </citation>
    <scope>NUCLEOTIDE SEQUENCE</scope>
    <source>
        <strain evidence="1">N13-1531</strain>
        <plasmid evidence="1">pIMI-5</plasmid>
    </source>
</reference>
<gene>
    <name evidence="1" type="ORF">PIMI5_00041</name>
</gene>
<proteinExistence type="predicted"/>
<protein>
    <submittedName>
        <fullName evidence="1">Uncharacterized protein</fullName>
    </submittedName>
</protein>
<organism evidence="1">
    <name type="scientific">Enterobacter cloacae</name>
    <dbReference type="NCBI Taxonomy" id="550"/>
    <lineage>
        <taxon>Bacteria</taxon>
        <taxon>Pseudomonadati</taxon>
        <taxon>Pseudomonadota</taxon>
        <taxon>Gammaproteobacteria</taxon>
        <taxon>Enterobacterales</taxon>
        <taxon>Enterobacteriaceae</taxon>
        <taxon>Enterobacter</taxon>
        <taxon>Enterobacter cloacae complex</taxon>
    </lineage>
</organism>
<sequence>MKSIAYAVTFFIVTAISAYVFLRDWHKDLFACTADVEFIVKTNNSIFKLDGDYDFLINKENKASINISGTFYIENKKHEINRIYFIDYLKRKSDEYYIMKIVDKEIHSTDTTPTETFEKLFLSQGFNVPFYLKIKHLNKDLYLVEDLKRSYFTCIRQ</sequence>
<evidence type="ECO:0000313" key="1">
    <source>
        <dbReference type="EMBL" id="AQX35358.1"/>
    </source>
</evidence>
<dbReference type="EMBL" id="KX858825">
    <property type="protein sequence ID" value="AQX35358.1"/>
    <property type="molecule type" value="Genomic_DNA"/>
</dbReference>
<dbReference type="RefSeq" id="WP_172689216.1">
    <property type="nucleotide sequence ID" value="NZ_KX858825.1"/>
</dbReference>
<name>A0A1S6XY50_ENTCL</name>
<keyword evidence="1" id="KW-0614">Plasmid</keyword>
<accession>A0A1S6XY50</accession>
<geneLocation type="plasmid" evidence="1">
    <name>pIMI-5</name>
</geneLocation>